<keyword evidence="1" id="KW-1133">Transmembrane helix</keyword>
<feature type="transmembrane region" description="Helical" evidence="1">
    <location>
        <begin position="72"/>
        <end position="95"/>
    </location>
</feature>
<accession>A0ABP9MZX0</accession>
<evidence type="ECO:0000256" key="1">
    <source>
        <dbReference type="SAM" id="Phobius"/>
    </source>
</evidence>
<evidence type="ECO:0000313" key="3">
    <source>
        <dbReference type="Proteomes" id="UP001500171"/>
    </source>
</evidence>
<feature type="transmembrane region" description="Helical" evidence="1">
    <location>
        <begin position="102"/>
        <end position="121"/>
    </location>
</feature>
<gene>
    <name evidence="2" type="ORF">GCM10023211_00670</name>
</gene>
<organism evidence="2 3">
    <name type="scientific">Orbus sasakiae</name>
    <dbReference type="NCBI Taxonomy" id="1078475"/>
    <lineage>
        <taxon>Bacteria</taxon>
        <taxon>Pseudomonadati</taxon>
        <taxon>Pseudomonadota</taxon>
        <taxon>Gammaproteobacteria</taxon>
        <taxon>Orbales</taxon>
        <taxon>Orbaceae</taxon>
        <taxon>Orbus</taxon>
    </lineage>
</organism>
<dbReference type="Gene3D" id="1.20.1250.20">
    <property type="entry name" value="MFS general substrate transporter like domains"/>
    <property type="match status" value="1"/>
</dbReference>
<feature type="transmembrane region" description="Helical" evidence="1">
    <location>
        <begin position="127"/>
        <end position="148"/>
    </location>
</feature>
<proteinExistence type="predicted"/>
<reference evidence="3" key="1">
    <citation type="journal article" date="2019" name="Int. J. Syst. Evol. Microbiol.">
        <title>The Global Catalogue of Microorganisms (GCM) 10K type strain sequencing project: providing services to taxonomists for standard genome sequencing and annotation.</title>
        <authorList>
            <consortium name="The Broad Institute Genomics Platform"/>
            <consortium name="The Broad Institute Genome Sequencing Center for Infectious Disease"/>
            <person name="Wu L."/>
            <person name="Ma J."/>
        </authorList>
    </citation>
    <scope>NUCLEOTIDE SEQUENCE [LARGE SCALE GENOMIC DNA]</scope>
    <source>
        <strain evidence="3">JCM 18050</strain>
    </source>
</reference>
<evidence type="ECO:0008006" key="4">
    <source>
        <dbReference type="Google" id="ProtNLM"/>
    </source>
</evidence>
<name>A0ABP9MZX0_9GAMM</name>
<protein>
    <recommendedName>
        <fullName evidence="4">MFS transporter</fullName>
    </recommendedName>
</protein>
<dbReference type="RefSeq" id="WP_345487546.1">
    <property type="nucleotide sequence ID" value="NZ_BAABHY010000001.1"/>
</dbReference>
<dbReference type="InterPro" id="IPR036259">
    <property type="entry name" value="MFS_trans_sf"/>
</dbReference>
<keyword evidence="1" id="KW-0472">Membrane</keyword>
<feature type="transmembrane region" description="Helical" evidence="1">
    <location>
        <begin position="234"/>
        <end position="256"/>
    </location>
</feature>
<keyword evidence="3" id="KW-1185">Reference proteome</keyword>
<feature type="transmembrane region" description="Helical" evidence="1">
    <location>
        <begin position="40"/>
        <end position="60"/>
    </location>
</feature>
<feature type="transmembrane region" description="Helical" evidence="1">
    <location>
        <begin position="190"/>
        <end position="213"/>
    </location>
</feature>
<dbReference type="EMBL" id="BAABHY010000001">
    <property type="protein sequence ID" value="GAA5103845.1"/>
    <property type="molecule type" value="Genomic_DNA"/>
</dbReference>
<feature type="transmembrane region" description="Helical" evidence="1">
    <location>
        <begin position="276"/>
        <end position="299"/>
    </location>
</feature>
<keyword evidence="1" id="KW-0812">Transmembrane</keyword>
<dbReference type="Proteomes" id="UP001500171">
    <property type="component" value="Unassembled WGS sequence"/>
</dbReference>
<evidence type="ECO:0000313" key="2">
    <source>
        <dbReference type="EMBL" id="GAA5103845.1"/>
    </source>
</evidence>
<comment type="caution">
    <text evidence="2">The sequence shown here is derived from an EMBL/GenBank/DDBJ whole genome shotgun (WGS) entry which is preliminary data.</text>
</comment>
<feature type="transmembrane region" description="Helical" evidence="1">
    <location>
        <begin position="311"/>
        <end position="329"/>
    </location>
</feature>
<dbReference type="SUPFAM" id="SSF103473">
    <property type="entry name" value="MFS general substrate transporter"/>
    <property type="match status" value="1"/>
</dbReference>
<sequence>MEYNFIKKTKLNNKRVVIMDTIISNKSEWTWADLISSYRFWGLIIFIFFLNLINVTFSYIAPFLVSEYGYPYYHIGYLVSFRSVGLFLAIIPAWVASRTKSYYALYVFSAIAILSLLGISLFSDNLFIMSICLFCIALSTGASTLFIAANIAKATNSIEFFVLAFGLLSTVTWMSNFIAPVEMALLVDSLGYKIVFIINIFIVIAGVLFLLPIKKTLFTENPSLRHVESFGKTYHEPVVTFLLATIIPFYLIFWFVRAYRDIRYYSQSAKLMTPFGAGWSALLVPFAMPVMLIVLNDVINEKKGAIRKTNWGLILISLFLLPIGVAVVQNKLNELSLVE</sequence>
<feature type="transmembrane region" description="Helical" evidence="1">
    <location>
        <begin position="160"/>
        <end position="178"/>
    </location>
</feature>